<evidence type="ECO:0000256" key="1">
    <source>
        <dbReference type="ARBA" id="ARBA00023117"/>
    </source>
</evidence>
<gene>
    <name evidence="4" type="ORF">LWI28_001791</name>
</gene>
<dbReference type="Gene3D" id="1.20.920.10">
    <property type="entry name" value="Bromodomain-like"/>
    <property type="match status" value="1"/>
</dbReference>
<reference evidence="4" key="1">
    <citation type="journal article" date="2022" name="Plant J.">
        <title>Strategies of tolerance reflected in two North American maple genomes.</title>
        <authorList>
            <person name="McEvoy S.L."/>
            <person name="Sezen U.U."/>
            <person name="Trouern-Trend A."/>
            <person name="McMahon S.M."/>
            <person name="Schaberg P.G."/>
            <person name="Yang J."/>
            <person name="Wegrzyn J.L."/>
            <person name="Swenson N.G."/>
        </authorList>
    </citation>
    <scope>NUCLEOTIDE SEQUENCE</scope>
    <source>
        <strain evidence="4">91603</strain>
    </source>
</reference>
<name>A0AAD5JL09_ACENE</name>
<dbReference type="SUPFAM" id="SSF47370">
    <property type="entry name" value="Bromodomain"/>
    <property type="match status" value="1"/>
</dbReference>
<protein>
    <recommendedName>
        <fullName evidence="3">Bromo domain-containing protein</fullName>
    </recommendedName>
</protein>
<dbReference type="EMBL" id="JAJSOW010000003">
    <property type="protein sequence ID" value="KAI9193964.1"/>
    <property type="molecule type" value="Genomic_DNA"/>
</dbReference>
<dbReference type="InterPro" id="IPR001487">
    <property type="entry name" value="Bromodomain"/>
</dbReference>
<dbReference type="InterPro" id="IPR036427">
    <property type="entry name" value="Bromodomain-like_sf"/>
</dbReference>
<organism evidence="4 5">
    <name type="scientific">Acer negundo</name>
    <name type="common">Box elder</name>
    <dbReference type="NCBI Taxonomy" id="4023"/>
    <lineage>
        <taxon>Eukaryota</taxon>
        <taxon>Viridiplantae</taxon>
        <taxon>Streptophyta</taxon>
        <taxon>Embryophyta</taxon>
        <taxon>Tracheophyta</taxon>
        <taxon>Spermatophyta</taxon>
        <taxon>Magnoliopsida</taxon>
        <taxon>eudicotyledons</taxon>
        <taxon>Gunneridae</taxon>
        <taxon>Pentapetalae</taxon>
        <taxon>rosids</taxon>
        <taxon>malvids</taxon>
        <taxon>Sapindales</taxon>
        <taxon>Sapindaceae</taxon>
        <taxon>Hippocastanoideae</taxon>
        <taxon>Acereae</taxon>
        <taxon>Acer</taxon>
    </lineage>
</organism>
<dbReference type="AlphaFoldDB" id="A0AAD5JL09"/>
<evidence type="ECO:0000313" key="5">
    <source>
        <dbReference type="Proteomes" id="UP001064489"/>
    </source>
</evidence>
<dbReference type="SMART" id="SM00297">
    <property type="entry name" value="BROMO"/>
    <property type="match status" value="1"/>
</dbReference>
<proteinExistence type="predicted"/>
<dbReference type="Pfam" id="PF00439">
    <property type="entry name" value="Bromodomain"/>
    <property type="match status" value="1"/>
</dbReference>
<dbReference type="PROSITE" id="PS50014">
    <property type="entry name" value="BROMODOMAIN_2"/>
    <property type="match status" value="1"/>
</dbReference>
<evidence type="ECO:0000313" key="4">
    <source>
        <dbReference type="EMBL" id="KAI9193964.1"/>
    </source>
</evidence>
<accession>A0AAD5JL09</accession>
<dbReference type="GO" id="GO:0004402">
    <property type="term" value="F:histone acetyltransferase activity"/>
    <property type="evidence" value="ECO:0007669"/>
    <property type="project" value="InterPro"/>
</dbReference>
<reference evidence="4" key="2">
    <citation type="submission" date="2023-02" db="EMBL/GenBank/DDBJ databases">
        <authorList>
            <person name="Swenson N.G."/>
            <person name="Wegrzyn J.L."/>
            <person name="Mcevoy S.L."/>
        </authorList>
    </citation>
    <scope>NUCLEOTIDE SEQUENCE</scope>
    <source>
        <strain evidence="4">91603</strain>
        <tissue evidence="4">Leaf</tissue>
    </source>
</reference>
<dbReference type="GO" id="GO:0016251">
    <property type="term" value="F:RNA polymerase II general transcription initiation factor activity"/>
    <property type="evidence" value="ECO:0007669"/>
    <property type="project" value="InterPro"/>
</dbReference>
<comment type="caution">
    <text evidence="4">The sequence shown here is derived from an EMBL/GenBank/DDBJ whole genome shotgun (WGS) entry which is preliminary data.</text>
</comment>
<dbReference type="GO" id="GO:0017025">
    <property type="term" value="F:TBP-class protein binding"/>
    <property type="evidence" value="ECO:0007669"/>
    <property type="project" value="InterPro"/>
</dbReference>
<dbReference type="GO" id="GO:0051123">
    <property type="term" value="P:RNA polymerase II preinitiation complex assembly"/>
    <property type="evidence" value="ECO:0007669"/>
    <property type="project" value="TreeGrafter"/>
</dbReference>
<dbReference type="PROSITE" id="PS00633">
    <property type="entry name" value="BROMODOMAIN_1"/>
    <property type="match status" value="1"/>
</dbReference>
<evidence type="ECO:0000256" key="2">
    <source>
        <dbReference type="PROSITE-ProRule" id="PRU00035"/>
    </source>
</evidence>
<evidence type="ECO:0000259" key="3">
    <source>
        <dbReference type="PROSITE" id="PS50014"/>
    </source>
</evidence>
<keyword evidence="1 2" id="KW-0103">Bromodomain</keyword>
<dbReference type="InterPro" id="IPR040240">
    <property type="entry name" value="TAF1"/>
</dbReference>
<dbReference type="Proteomes" id="UP001064489">
    <property type="component" value="Chromosome 1"/>
</dbReference>
<dbReference type="InterPro" id="IPR018359">
    <property type="entry name" value="Bromodomain_CS"/>
</dbReference>
<keyword evidence="5" id="KW-1185">Reference proteome</keyword>
<dbReference type="PANTHER" id="PTHR13900:SF0">
    <property type="entry name" value="TRANSCRIPTION INITIATION FACTOR TFIID SUBUNIT 1"/>
    <property type="match status" value="1"/>
</dbReference>
<dbReference type="PRINTS" id="PR00503">
    <property type="entry name" value="BROMODOMAIN"/>
</dbReference>
<dbReference type="PANTHER" id="PTHR13900">
    <property type="entry name" value="TRANSCRIPTION INITIATION FACTOR TFIID"/>
    <property type="match status" value="1"/>
</dbReference>
<sequence length="172" mass="19940">MIENTFLSFVPERDRSAKRKSFVESGRYGADHVPPTKRRRGGEVGLVNVLEHIVETLRENTSVSYLFLKPVSKKEAPDYLKIVKDPMDLSTIREKVRRMEYKDREDFRHDVWQITMNAHIYNDGRNVGIPPLADKLLELCDYLMDENYCYAGQKFLNTCKTSVCALQGIYVS</sequence>
<dbReference type="GO" id="GO:0005669">
    <property type="term" value="C:transcription factor TFIID complex"/>
    <property type="evidence" value="ECO:0007669"/>
    <property type="project" value="InterPro"/>
</dbReference>
<feature type="domain" description="Bromo" evidence="3">
    <location>
        <begin position="59"/>
        <end position="129"/>
    </location>
</feature>